<dbReference type="InterPro" id="IPR007995">
    <property type="entry name" value="DUF742"/>
</dbReference>
<dbReference type="EMBL" id="BAAAQK010000028">
    <property type="protein sequence ID" value="GAA1876869.1"/>
    <property type="molecule type" value="Genomic_DNA"/>
</dbReference>
<accession>A0ABN2NR89</accession>
<evidence type="ECO:0000313" key="1">
    <source>
        <dbReference type="EMBL" id="GAA1876869.1"/>
    </source>
</evidence>
<evidence type="ECO:0000313" key="2">
    <source>
        <dbReference type="Proteomes" id="UP001500449"/>
    </source>
</evidence>
<dbReference type="Pfam" id="PF05331">
    <property type="entry name" value="DUF742"/>
    <property type="match status" value="1"/>
</dbReference>
<dbReference type="RefSeq" id="WP_344426788.1">
    <property type="nucleotide sequence ID" value="NZ_BAAAQK010000028.1"/>
</dbReference>
<name>A0ABN2NR89_9PSEU</name>
<keyword evidence="2" id="KW-1185">Reference proteome</keyword>
<comment type="caution">
    <text evidence="1">The sequence shown here is derived from an EMBL/GenBank/DDBJ whole genome shotgun (WGS) entry which is preliminary data.</text>
</comment>
<organism evidence="1 2">
    <name type="scientific">Pseudonocardia ailaonensis</name>
    <dbReference type="NCBI Taxonomy" id="367279"/>
    <lineage>
        <taxon>Bacteria</taxon>
        <taxon>Bacillati</taxon>
        <taxon>Actinomycetota</taxon>
        <taxon>Actinomycetes</taxon>
        <taxon>Pseudonocardiales</taxon>
        <taxon>Pseudonocardiaceae</taxon>
        <taxon>Pseudonocardia</taxon>
    </lineage>
</organism>
<dbReference type="Proteomes" id="UP001500449">
    <property type="component" value="Unassembled WGS sequence"/>
</dbReference>
<sequence length="120" mass="13289">MSETGWFDEDSRRLVRPFAMARGRTRPDRYDLDMITLVVAVAPPERRRADPGQAEILEICSHPLSVAEVAAKADLPMVVVKVLLSDLIESGDVIFRPPVGRGTANDPDLLRAVLDGLRRL</sequence>
<reference evidence="1 2" key="1">
    <citation type="journal article" date="2019" name="Int. J. Syst. Evol. Microbiol.">
        <title>The Global Catalogue of Microorganisms (GCM) 10K type strain sequencing project: providing services to taxonomists for standard genome sequencing and annotation.</title>
        <authorList>
            <consortium name="The Broad Institute Genomics Platform"/>
            <consortium name="The Broad Institute Genome Sequencing Center for Infectious Disease"/>
            <person name="Wu L."/>
            <person name="Ma J."/>
        </authorList>
    </citation>
    <scope>NUCLEOTIDE SEQUENCE [LARGE SCALE GENOMIC DNA]</scope>
    <source>
        <strain evidence="1 2">JCM 16009</strain>
    </source>
</reference>
<dbReference type="PANTHER" id="PTHR36221">
    <property type="entry name" value="DUF742 DOMAIN-CONTAINING PROTEIN"/>
    <property type="match status" value="1"/>
</dbReference>
<protein>
    <submittedName>
        <fullName evidence="1">DUF742 domain-containing protein</fullName>
    </submittedName>
</protein>
<dbReference type="PANTHER" id="PTHR36221:SF1">
    <property type="entry name" value="DUF742 DOMAIN-CONTAINING PROTEIN"/>
    <property type="match status" value="1"/>
</dbReference>
<gene>
    <name evidence="1" type="ORF">GCM10009836_67810</name>
</gene>
<proteinExistence type="predicted"/>